<feature type="region of interest" description="Disordered" evidence="2">
    <location>
        <begin position="1"/>
        <end position="22"/>
    </location>
</feature>
<dbReference type="Proteomes" id="UP000649617">
    <property type="component" value="Unassembled WGS sequence"/>
</dbReference>
<dbReference type="SMART" id="SM00129">
    <property type="entry name" value="KISc"/>
    <property type="match status" value="1"/>
</dbReference>
<accession>A0A812K2N7</accession>
<feature type="region of interest" description="Disordered" evidence="2">
    <location>
        <begin position="732"/>
        <end position="796"/>
    </location>
</feature>
<dbReference type="GO" id="GO:0008017">
    <property type="term" value="F:microtubule binding"/>
    <property type="evidence" value="ECO:0007669"/>
    <property type="project" value="InterPro"/>
</dbReference>
<dbReference type="InterPro" id="IPR001752">
    <property type="entry name" value="Kinesin_motor_dom"/>
</dbReference>
<feature type="region of interest" description="Disordered" evidence="2">
    <location>
        <begin position="446"/>
        <end position="470"/>
    </location>
</feature>
<evidence type="ECO:0000313" key="5">
    <source>
        <dbReference type="Proteomes" id="UP000649617"/>
    </source>
</evidence>
<feature type="region of interest" description="Disordered" evidence="2">
    <location>
        <begin position="97"/>
        <end position="118"/>
    </location>
</feature>
<dbReference type="SUPFAM" id="SSF52540">
    <property type="entry name" value="P-loop containing nucleoside triphosphate hydrolases"/>
    <property type="match status" value="1"/>
</dbReference>
<feature type="region of interest" description="Disordered" evidence="2">
    <location>
        <begin position="508"/>
        <end position="535"/>
    </location>
</feature>
<sequence length="821" mass="90528">MMDKDARQTLHGQPPPSGTEPSVQLRQALKEISLARARVSHAEEEMLRCQEAMSRLRRNVRVIATVKPSEEEQDWLRIVSPQELQVSGVDPIQAQANRRRRMSTGCIPENSLPERRPRYSVSSSSKLQFEHILQQSDLAGLNEVLKTDVQAAVAGQATSLLLCGAGHQSSIYSLAHQVACELELHACDVADFKASLQMFEVSGDHLRDLLQESSMPSFKGRLRFRALASELVWKSHQVASTLRSLIGEGWSRHLQSRFAVSHVAVIFQLFRSCKLAGQITVVGTDANDRLVPCRGFKLPHLLQDILEECQDRTTMILRLDAAAQAETLRTLQFGHRVQSFLTHLPDADTRLAENEECEELRAELCSLKVQTSQVLQEIAEMKLEVQRKDAAILELGRRSELTRPSSTWRLAQMASQARGETAKAGFCRSRLKAERNLPRGEPLVTTTARSLSPQPVSTLSMPRSGKSMLASGGRRMVPVLRNQPAVTRTTLAVSALNACRTVEVQIPGSSSKGSLSHVTVRNRQKEDALSRAAGSVPRKVPLRPLRQAFVQPRLVNLLSVREEEDHTEVHKAATQAETRPLLAPHSRCESLTEKQDLQLKDSEGSVASSSDVESLRSDIFCERLPCHRARIRKEHHLKLDLTLVSERTSGVVQEGPVPETPRGRPPVAWWHSSEVAAPASARGHAPLCETLGGSRREPRSLYVLEMVTPRTAVSLHASLEVVEVESPLLLLRPPCQDTPKGGGSGRPSISNISISSDEDDIRSRLNKEIGKSDASDDASASDKALPQECFPSSPCSGSTLARMLTTNVQTPARSNRCHLLS</sequence>
<feature type="compositionally biased region" description="Low complexity" evidence="2">
    <location>
        <begin position="746"/>
        <end position="755"/>
    </location>
</feature>
<gene>
    <name evidence="4" type="primary">SNW1</name>
    <name evidence="4" type="ORF">SPIL2461_LOCUS2570</name>
</gene>
<feature type="compositionally biased region" description="Basic and acidic residues" evidence="2">
    <location>
        <begin position="761"/>
        <end position="774"/>
    </location>
</feature>
<keyword evidence="1" id="KW-0175">Coiled coil</keyword>
<proteinExistence type="predicted"/>
<organism evidence="4 5">
    <name type="scientific">Symbiodinium pilosum</name>
    <name type="common">Dinoflagellate</name>
    <dbReference type="NCBI Taxonomy" id="2952"/>
    <lineage>
        <taxon>Eukaryota</taxon>
        <taxon>Sar</taxon>
        <taxon>Alveolata</taxon>
        <taxon>Dinophyceae</taxon>
        <taxon>Suessiales</taxon>
        <taxon>Symbiodiniaceae</taxon>
        <taxon>Symbiodinium</taxon>
    </lineage>
</organism>
<protein>
    <submittedName>
        <fullName evidence="4">SNW1 protein</fullName>
    </submittedName>
</protein>
<dbReference type="Gene3D" id="1.20.58.1980">
    <property type="match status" value="1"/>
</dbReference>
<evidence type="ECO:0000256" key="2">
    <source>
        <dbReference type="SAM" id="MobiDB-lite"/>
    </source>
</evidence>
<feature type="compositionally biased region" description="Polar residues" evidence="2">
    <location>
        <begin position="508"/>
        <end position="521"/>
    </location>
</feature>
<name>A0A812K2N7_SYMPI</name>
<evidence type="ECO:0000313" key="4">
    <source>
        <dbReference type="EMBL" id="CAE7215526.1"/>
    </source>
</evidence>
<evidence type="ECO:0000259" key="3">
    <source>
        <dbReference type="SMART" id="SM00129"/>
    </source>
</evidence>
<feature type="domain" description="Kinesin motor" evidence="3">
    <location>
        <begin position="57"/>
        <end position="348"/>
    </location>
</feature>
<dbReference type="AlphaFoldDB" id="A0A812K2N7"/>
<evidence type="ECO:0000256" key="1">
    <source>
        <dbReference type="SAM" id="Coils"/>
    </source>
</evidence>
<reference evidence="4" key="1">
    <citation type="submission" date="2021-02" db="EMBL/GenBank/DDBJ databases">
        <authorList>
            <person name="Dougan E. K."/>
            <person name="Rhodes N."/>
            <person name="Thang M."/>
            <person name="Chan C."/>
        </authorList>
    </citation>
    <scope>NUCLEOTIDE SEQUENCE</scope>
</reference>
<dbReference type="GO" id="GO:0003777">
    <property type="term" value="F:microtubule motor activity"/>
    <property type="evidence" value="ECO:0007669"/>
    <property type="project" value="InterPro"/>
</dbReference>
<comment type="caution">
    <text evidence="4">The sequence shown here is derived from an EMBL/GenBank/DDBJ whole genome shotgun (WGS) entry which is preliminary data.</text>
</comment>
<keyword evidence="5" id="KW-1185">Reference proteome</keyword>
<dbReference type="EMBL" id="CAJNIZ010002858">
    <property type="protein sequence ID" value="CAE7215526.1"/>
    <property type="molecule type" value="Genomic_DNA"/>
</dbReference>
<dbReference type="InterPro" id="IPR027417">
    <property type="entry name" value="P-loop_NTPase"/>
</dbReference>
<dbReference type="GO" id="GO:0007018">
    <property type="term" value="P:microtubule-based movement"/>
    <property type="evidence" value="ECO:0007669"/>
    <property type="project" value="InterPro"/>
</dbReference>
<dbReference type="GO" id="GO:0005524">
    <property type="term" value="F:ATP binding"/>
    <property type="evidence" value="ECO:0007669"/>
    <property type="project" value="InterPro"/>
</dbReference>
<feature type="coiled-coil region" evidence="1">
    <location>
        <begin position="25"/>
        <end position="59"/>
    </location>
</feature>
<feature type="compositionally biased region" description="Polar residues" evidence="2">
    <location>
        <begin position="446"/>
        <end position="461"/>
    </location>
</feature>
<dbReference type="OrthoDB" id="432385at2759"/>